<dbReference type="GO" id="GO:0030246">
    <property type="term" value="F:carbohydrate binding"/>
    <property type="evidence" value="ECO:0007669"/>
    <property type="project" value="UniProtKB-KW"/>
</dbReference>
<proteinExistence type="inferred from homology"/>
<dbReference type="GO" id="GO:0005975">
    <property type="term" value="P:carbohydrate metabolic process"/>
    <property type="evidence" value="ECO:0007669"/>
    <property type="project" value="InterPro"/>
</dbReference>
<evidence type="ECO:0000313" key="6">
    <source>
        <dbReference type="EMBL" id="SEG85526.1"/>
    </source>
</evidence>
<comment type="similarity">
    <text evidence="1">Belongs to the glycosyl hydrolase 16 family.</text>
</comment>
<reference evidence="7" key="1">
    <citation type="submission" date="2016-10" db="EMBL/GenBank/DDBJ databases">
        <authorList>
            <person name="Varghese N."/>
            <person name="Submissions S."/>
        </authorList>
    </citation>
    <scope>NUCLEOTIDE SEQUENCE [LARGE SCALE GENOMIC DNA]</scope>
    <source>
        <strain evidence="7">DSM 43163</strain>
    </source>
</reference>
<dbReference type="InterPro" id="IPR013320">
    <property type="entry name" value="ConA-like_dom_sf"/>
</dbReference>
<dbReference type="RefSeq" id="WP_146087570.1">
    <property type="nucleotide sequence ID" value="NZ_FNVO01000018.1"/>
</dbReference>
<keyword evidence="7" id="KW-1185">Reference proteome</keyword>
<dbReference type="Proteomes" id="UP000236723">
    <property type="component" value="Unassembled WGS sequence"/>
</dbReference>
<dbReference type="CDD" id="cd08023">
    <property type="entry name" value="GH16_laminarinase_like"/>
    <property type="match status" value="1"/>
</dbReference>
<dbReference type="InterPro" id="IPR006558">
    <property type="entry name" value="LamG-like"/>
</dbReference>
<dbReference type="PANTHER" id="PTHR10963:SF55">
    <property type="entry name" value="GLYCOSIDE HYDROLASE FAMILY 16 PROTEIN"/>
    <property type="match status" value="1"/>
</dbReference>
<organism evidence="6 7">
    <name type="scientific">Thermomonospora echinospora</name>
    <dbReference type="NCBI Taxonomy" id="1992"/>
    <lineage>
        <taxon>Bacteria</taxon>
        <taxon>Bacillati</taxon>
        <taxon>Actinomycetota</taxon>
        <taxon>Actinomycetes</taxon>
        <taxon>Streptosporangiales</taxon>
        <taxon>Thermomonosporaceae</taxon>
        <taxon>Thermomonospora</taxon>
    </lineage>
</organism>
<dbReference type="OrthoDB" id="9809583at2"/>
<dbReference type="SUPFAM" id="SSF49899">
    <property type="entry name" value="Concanavalin A-like lectins/glucanases"/>
    <property type="match status" value="2"/>
</dbReference>
<accession>A0A1H6DLD7</accession>
<keyword evidence="6" id="KW-0430">Lectin</keyword>
<dbReference type="Gene3D" id="2.60.120.200">
    <property type="match status" value="2"/>
</dbReference>
<dbReference type="PANTHER" id="PTHR10963">
    <property type="entry name" value="GLYCOSYL HYDROLASE-RELATED"/>
    <property type="match status" value="1"/>
</dbReference>
<dbReference type="InterPro" id="IPR050546">
    <property type="entry name" value="Glycosyl_Hydrlase_16"/>
</dbReference>
<evidence type="ECO:0000313" key="7">
    <source>
        <dbReference type="Proteomes" id="UP000236723"/>
    </source>
</evidence>
<dbReference type="AlphaFoldDB" id="A0A1H6DLD7"/>
<dbReference type="InterPro" id="IPR000757">
    <property type="entry name" value="Beta-glucanase-like"/>
</dbReference>
<name>A0A1H6DLD7_9ACTN</name>
<feature type="region of interest" description="Disordered" evidence="4">
    <location>
        <begin position="316"/>
        <end position="397"/>
    </location>
</feature>
<evidence type="ECO:0000256" key="1">
    <source>
        <dbReference type="ARBA" id="ARBA00006865"/>
    </source>
</evidence>
<dbReference type="GO" id="GO:0004553">
    <property type="term" value="F:hydrolase activity, hydrolyzing O-glycosyl compounds"/>
    <property type="evidence" value="ECO:0007669"/>
    <property type="project" value="InterPro"/>
</dbReference>
<sequence length="579" mass="61400">MAGRKGFRWGPFWLPAVLAVCVMSAGVMPAVMLAGTSAPLPPESDQPAGWRLTWADEFDGPAGSAPDADKWVHDLGANGDQGDNPGWGNQELQTYTDSRQNSELTGDGQLSIKARRNQDAALQCPYTPAGGAGTCAFTSARLKTLGKFSQKYGRFEARIKVPKGAGVWPAFWAMGDDGPWPNRGEIDVMEHAGSKPGEVSSAIHSGDAPAGHYLDYKAATLPGGGNFGDDYHVYAVDWFPDHMSFSVDGQVHFTTRKDQAVNTRPDGWYFEQPFYLLLNLAIDSGTFGGPANAATATTPADPAEMLVDYVRVYQAGGQEGGSPEDTKPEDTKPEDPKPEDTKPEDTKPEDTKPKDTDPKDTPEKLPSSPTGAWALNEGAGTGAEDRAGGHTGALSAGVSWVTDPTRGKVARFNGTSGEVIPNTAVVDTTGGFTASAWVKHDGGTGNHTVIGQDGNTISAFFLQYNSVHDDLGPTWAFSMPASDEAHPGWKTVYAPITTPGAWTHLTGVYDAAAKTIKLYVNGVLADTETGVTGWASTGTLTIGRGKYQGRSADHFPGLISNVRTYGTPLTEAQIRASMN</sequence>
<feature type="compositionally biased region" description="Basic and acidic residues" evidence="4">
    <location>
        <begin position="324"/>
        <end position="363"/>
    </location>
</feature>
<keyword evidence="2" id="KW-0732">Signal</keyword>
<evidence type="ECO:0000256" key="3">
    <source>
        <dbReference type="ARBA" id="ARBA00023157"/>
    </source>
</evidence>
<dbReference type="Pfam" id="PF13385">
    <property type="entry name" value="Laminin_G_3"/>
    <property type="match status" value="1"/>
</dbReference>
<protein>
    <submittedName>
        <fullName evidence="6">Concanavalin A-like lectin/glucanases superfamily protein</fullName>
    </submittedName>
</protein>
<evidence type="ECO:0000259" key="5">
    <source>
        <dbReference type="PROSITE" id="PS51762"/>
    </source>
</evidence>
<gene>
    <name evidence="6" type="ORF">SAMN04489712_11824</name>
</gene>
<dbReference type="PROSITE" id="PS51762">
    <property type="entry name" value="GH16_2"/>
    <property type="match status" value="1"/>
</dbReference>
<dbReference type="SMART" id="SM00560">
    <property type="entry name" value="LamGL"/>
    <property type="match status" value="1"/>
</dbReference>
<dbReference type="EMBL" id="FNVO01000018">
    <property type="protein sequence ID" value="SEG85526.1"/>
    <property type="molecule type" value="Genomic_DNA"/>
</dbReference>
<keyword evidence="3" id="KW-1015">Disulfide bond</keyword>
<evidence type="ECO:0000256" key="2">
    <source>
        <dbReference type="ARBA" id="ARBA00022729"/>
    </source>
</evidence>
<evidence type="ECO:0000256" key="4">
    <source>
        <dbReference type="SAM" id="MobiDB-lite"/>
    </source>
</evidence>
<dbReference type="Pfam" id="PF00722">
    <property type="entry name" value="Glyco_hydro_16"/>
    <property type="match status" value="1"/>
</dbReference>
<feature type="domain" description="GH16" evidence="5">
    <location>
        <begin position="33"/>
        <end position="318"/>
    </location>
</feature>